<reference evidence="2 3" key="1">
    <citation type="submission" date="2019-02" db="EMBL/GenBank/DDBJ databases">
        <title>Genome sequencing of the rare red list fungi Hericium alpestre (H. flagellum).</title>
        <authorList>
            <person name="Buettner E."/>
            <person name="Kellner H."/>
        </authorList>
    </citation>
    <scope>NUCLEOTIDE SEQUENCE [LARGE SCALE GENOMIC DNA]</scope>
    <source>
        <strain evidence="2 3">DSM 108284</strain>
    </source>
</reference>
<feature type="region of interest" description="Disordered" evidence="1">
    <location>
        <begin position="75"/>
        <end position="104"/>
    </location>
</feature>
<evidence type="ECO:0000313" key="2">
    <source>
        <dbReference type="EMBL" id="TFY77499.1"/>
    </source>
</evidence>
<organism evidence="2 3">
    <name type="scientific">Hericium alpestre</name>
    <dbReference type="NCBI Taxonomy" id="135208"/>
    <lineage>
        <taxon>Eukaryota</taxon>
        <taxon>Fungi</taxon>
        <taxon>Dikarya</taxon>
        <taxon>Basidiomycota</taxon>
        <taxon>Agaricomycotina</taxon>
        <taxon>Agaricomycetes</taxon>
        <taxon>Russulales</taxon>
        <taxon>Hericiaceae</taxon>
        <taxon>Hericium</taxon>
    </lineage>
</organism>
<comment type="caution">
    <text evidence="2">The sequence shown here is derived from an EMBL/GenBank/DDBJ whole genome shotgun (WGS) entry which is preliminary data.</text>
</comment>
<gene>
    <name evidence="2" type="ORF">EWM64_g6512</name>
</gene>
<protein>
    <submittedName>
        <fullName evidence="2">Uncharacterized protein</fullName>
    </submittedName>
</protein>
<dbReference type="EMBL" id="SFCI01000897">
    <property type="protein sequence ID" value="TFY77499.1"/>
    <property type="molecule type" value="Genomic_DNA"/>
</dbReference>
<proteinExistence type="predicted"/>
<keyword evidence="3" id="KW-1185">Reference proteome</keyword>
<sequence length="210" mass="22498">MPFASTVRESPTNMQHLCISHEADATRAPRAASSVQPTINATLVCEPASIDARTATSVAIATLQVRAAHALELCPEQPDSPPVLTKPTSTSNDVTPSSHQLPPISTHTDTLTAVRTPFPVLSSPAVADLVTAIDHAGPADHFSMCPTHLFSRANVHSCEHGTLVPRTSPTTSIEEIDQDLLDNIIEDVQSLTQIEARHEVRVKALEEGRK</sequence>
<dbReference type="Proteomes" id="UP000298061">
    <property type="component" value="Unassembled WGS sequence"/>
</dbReference>
<dbReference type="STRING" id="135208.A0A4Y9ZVF5"/>
<dbReference type="AlphaFoldDB" id="A0A4Y9ZVF5"/>
<accession>A0A4Y9ZVF5</accession>
<evidence type="ECO:0000313" key="3">
    <source>
        <dbReference type="Proteomes" id="UP000298061"/>
    </source>
</evidence>
<feature type="compositionally biased region" description="Polar residues" evidence="1">
    <location>
        <begin position="86"/>
        <end position="104"/>
    </location>
</feature>
<evidence type="ECO:0000256" key="1">
    <source>
        <dbReference type="SAM" id="MobiDB-lite"/>
    </source>
</evidence>
<name>A0A4Y9ZVF5_9AGAM</name>